<feature type="compositionally biased region" description="Low complexity" evidence="1">
    <location>
        <begin position="955"/>
        <end position="965"/>
    </location>
</feature>
<feature type="compositionally biased region" description="Polar residues" evidence="1">
    <location>
        <begin position="250"/>
        <end position="265"/>
    </location>
</feature>
<feature type="compositionally biased region" description="Low complexity" evidence="1">
    <location>
        <begin position="394"/>
        <end position="403"/>
    </location>
</feature>
<dbReference type="EMBL" id="AHZU02001685">
    <property type="protein sequence ID" value="KFG29895.1"/>
    <property type="molecule type" value="Genomic_DNA"/>
</dbReference>
<feature type="signal peptide" evidence="2">
    <location>
        <begin position="1"/>
        <end position="19"/>
    </location>
</feature>
<feature type="region of interest" description="Disordered" evidence="1">
    <location>
        <begin position="210"/>
        <end position="229"/>
    </location>
</feature>
<feature type="compositionally biased region" description="Low complexity" evidence="1">
    <location>
        <begin position="926"/>
        <end position="941"/>
    </location>
</feature>
<dbReference type="VEuPathDB" id="ToxoDB:TGDOM2_276220"/>
<evidence type="ECO:0000313" key="3">
    <source>
        <dbReference type="EMBL" id="KFG29895.1"/>
    </source>
</evidence>
<organism evidence="3 4">
    <name type="scientific">Toxoplasma gondii GAB2-2007-GAL-DOM2</name>
    <dbReference type="NCBI Taxonomy" id="1130820"/>
    <lineage>
        <taxon>Eukaryota</taxon>
        <taxon>Sar</taxon>
        <taxon>Alveolata</taxon>
        <taxon>Apicomplexa</taxon>
        <taxon>Conoidasida</taxon>
        <taxon>Coccidia</taxon>
        <taxon>Eucoccidiorida</taxon>
        <taxon>Eimeriorina</taxon>
        <taxon>Sarcocystidae</taxon>
        <taxon>Toxoplasma</taxon>
    </lineage>
</organism>
<dbReference type="AlphaFoldDB" id="A0A086JCM7"/>
<gene>
    <name evidence="3" type="ORF">TGDOM2_276220</name>
</gene>
<feature type="region of interest" description="Disordered" evidence="1">
    <location>
        <begin position="25"/>
        <end position="82"/>
    </location>
</feature>
<feature type="region of interest" description="Disordered" evidence="1">
    <location>
        <begin position="380"/>
        <end position="510"/>
    </location>
</feature>
<feature type="compositionally biased region" description="Basic and acidic residues" evidence="1">
    <location>
        <begin position="750"/>
        <end position="782"/>
    </location>
</feature>
<feature type="compositionally biased region" description="Polar residues" evidence="1">
    <location>
        <begin position="580"/>
        <end position="592"/>
    </location>
</feature>
<feature type="compositionally biased region" description="Polar residues" evidence="1">
    <location>
        <begin position="611"/>
        <end position="624"/>
    </location>
</feature>
<protein>
    <recommendedName>
        <fullName evidence="5">Transmembrane protein</fullName>
    </recommendedName>
</protein>
<accession>A0A086JCM7</accession>
<name>A0A086JCM7_TOXGO</name>
<feature type="region of interest" description="Disordered" evidence="1">
    <location>
        <begin position="553"/>
        <end position="1006"/>
    </location>
</feature>
<feature type="compositionally biased region" description="Basic and acidic residues" evidence="1">
    <location>
        <begin position="839"/>
        <end position="859"/>
    </location>
</feature>
<feature type="compositionally biased region" description="Basic and acidic residues" evidence="1">
    <location>
        <begin position="663"/>
        <end position="699"/>
    </location>
</feature>
<feature type="compositionally biased region" description="Low complexity" evidence="1">
    <location>
        <begin position="217"/>
        <end position="229"/>
    </location>
</feature>
<feature type="compositionally biased region" description="Basic and acidic residues" evidence="1">
    <location>
        <begin position="811"/>
        <end position="825"/>
    </location>
</feature>
<feature type="compositionally biased region" description="Basic and acidic residues" evidence="1">
    <location>
        <begin position="561"/>
        <end position="579"/>
    </location>
</feature>
<dbReference type="Proteomes" id="UP000028837">
    <property type="component" value="Unassembled WGS sequence"/>
</dbReference>
<proteinExistence type="predicted"/>
<evidence type="ECO:0000256" key="2">
    <source>
        <dbReference type="SAM" id="SignalP"/>
    </source>
</evidence>
<feature type="compositionally biased region" description="Low complexity" evidence="1">
    <location>
        <begin position="435"/>
        <end position="447"/>
    </location>
</feature>
<keyword evidence="2" id="KW-0732">Signal</keyword>
<evidence type="ECO:0008006" key="5">
    <source>
        <dbReference type="Google" id="ProtNLM"/>
    </source>
</evidence>
<feature type="compositionally biased region" description="Basic and acidic residues" evidence="1">
    <location>
        <begin position="905"/>
        <end position="916"/>
    </location>
</feature>
<feature type="chain" id="PRO_5001807965" description="Transmembrane protein" evidence="2">
    <location>
        <begin position="20"/>
        <end position="1006"/>
    </location>
</feature>
<feature type="region of interest" description="Disordered" evidence="1">
    <location>
        <begin position="237"/>
        <end position="268"/>
    </location>
</feature>
<dbReference type="OrthoDB" id="10380149at2759"/>
<evidence type="ECO:0000256" key="1">
    <source>
        <dbReference type="SAM" id="MobiDB-lite"/>
    </source>
</evidence>
<feature type="compositionally biased region" description="Polar residues" evidence="1">
    <location>
        <begin position="702"/>
        <end position="711"/>
    </location>
</feature>
<evidence type="ECO:0000313" key="4">
    <source>
        <dbReference type="Proteomes" id="UP000028837"/>
    </source>
</evidence>
<reference evidence="3 4" key="1">
    <citation type="submission" date="2014-02" db="EMBL/GenBank/DDBJ databases">
        <authorList>
            <person name="Sibley D."/>
            <person name="Venepally P."/>
            <person name="Karamycheva S."/>
            <person name="Hadjithomas M."/>
            <person name="Khan A."/>
            <person name="Brunk B."/>
            <person name="Roos D."/>
            <person name="Caler E."/>
            <person name="Lorenzi H."/>
        </authorList>
    </citation>
    <scope>NUCLEOTIDE SEQUENCE [LARGE SCALE GENOMIC DNA]</scope>
    <source>
        <strain evidence="3 4">GAB2-2007-GAL-DOM2</strain>
    </source>
</reference>
<feature type="compositionally biased region" description="Polar residues" evidence="1">
    <location>
        <begin position="408"/>
        <end position="417"/>
    </location>
</feature>
<feature type="compositionally biased region" description="Basic and acidic residues" evidence="1">
    <location>
        <begin position="987"/>
        <end position="1000"/>
    </location>
</feature>
<feature type="compositionally biased region" description="Basic and acidic residues" evidence="1">
    <location>
        <begin position="877"/>
        <end position="887"/>
    </location>
</feature>
<comment type="caution">
    <text evidence="3">The sequence shown here is derived from an EMBL/GenBank/DDBJ whole genome shotgun (WGS) entry which is preliminary data.</text>
</comment>
<sequence>MEVAAVALLALGGAVGAAALEATSGFQANSGSPGDSSEEEDSFSPSMRGRSISPSNFEVVGESGTSPVADASDDAGGNGVTAVEGNRTACQAEHSGEGREFFHIPQVQSFAFSGFSAGAISPSSAVSTTRRLNVRPNSRFTEKPGHFVETNRNVSQPVEGRPNDVPAPLFWARLRSCAFPRPLGCAPSDIHRPDFLPASPVFAGGGRGTVDASDRNVGPSSGVAAEGGAASNVAWRESLSGKSDGRCGTFSRSEQGRQDFSTQGGSRARRGASLLFRAFTKFSGPLRRGESVRTPGSAEFATCAGDEPRRQSGDVTQNVVSTSAALSRFSFSHGDPSTGKVKTDHRSAVEFPCSTSGREGRYLGPETEARMVAGSAILSRETTETSTCGEEASSRSTTTTVASDRGESSTSAVTRRSSLLGPSEGLRTTDFRCRGGSSAGLSKSASSPLVDEAVTSGARKRRMLSSSACSLSRKHEEMDDWMNSPHPKRRRSLSEAPQMPDLSGIVSRFSSTREDHARMGALLQQSGASWGSLTCEAESALVSRVRVNRGVAPQRLADLSKNSDEQNSDRDGRRRRENGSETQTSVAPTSTAAGGASNLELTGEGSYRRSLGTNLRQSKSQSPDISAPFAPKGNDGALADDVEASATLPPVASTSVKLGIEGRGQKQEEKGERAGPTEHGDVLGELKRRSEAMEGDRLEFACTSSQTSHAPSDSRERRETLKKRVSLLGRRVLPPWPAVLEAKQGVVEKATGKPREAEQESREERWEKHPTKAPEQADRGPLSDRSPGHSGGPLPLRHADSTAAESGQWLESRKRQPEASEHGDLPVRSGHPVSGGGSPHREGKIACTSAKEHGDRDVVEQVGQKNSTAGASRGGPARREERSEVSPKQENQATGKLEDSSLPDQGERLATDERATAHFSAETEIQSVSKSQKPSSSSSKQTRLGHSSLPRRPVEGSQQETSSEEAAAERAVTPAPDSRGDAVCPEAGKDECSEGGERDIKRRRVV</sequence>